<name>A0A1M5W8G0_9FIRM</name>
<dbReference type="OrthoDB" id="9796789at2"/>
<keyword evidence="7" id="KW-0282">Flagellum</keyword>
<organism evidence="7 8">
    <name type="scientific">Sporobacter termitidis DSM 10068</name>
    <dbReference type="NCBI Taxonomy" id="1123282"/>
    <lineage>
        <taxon>Bacteria</taxon>
        <taxon>Bacillati</taxon>
        <taxon>Bacillota</taxon>
        <taxon>Clostridia</taxon>
        <taxon>Eubacteriales</taxon>
        <taxon>Oscillospiraceae</taxon>
        <taxon>Sporobacter</taxon>
    </lineage>
</organism>
<keyword evidence="7" id="KW-0969">Cilium</keyword>
<dbReference type="SUPFAM" id="SSF64518">
    <property type="entry name" value="Phase 1 flagellin"/>
    <property type="match status" value="2"/>
</dbReference>
<evidence type="ECO:0000259" key="5">
    <source>
        <dbReference type="Pfam" id="PF00669"/>
    </source>
</evidence>
<dbReference type="AlphaFoldDB" id="A0A1M5W8G0"/>
<dbReference type="InterPro" id="IPR042187">
    <property type="entry name" value="Flagellin_C_sub2"/>
</dbReference>
<dbReference type="STRING" id="1123282.SAMN02745823_01125"/>
<dbReference type="InterPro" id="IPR001492">
    <property type="entry name" value="Flagellin"/>
</dbReference>
<dbReference type="PRINTS" id="PR00207">
    <property type="entry name" value="FLAGELLIN"/>
</dbReference>
<gene>
    <name evidence="7" type="ORF">SAMN02745823_01125</name>
</gene>
<dbReference type="Gene3D" id="3.30.70.2120">
    <property type="match status" value="1"/>
</dbReference>
<protein>
    <recommendedName>
        <fullName evidence="2 4">Flagellin</fullName>
    </recommendedName>
</protein>
<proteinExistence type="inferred from homology"/>
<comment type="similarity">
    <text evidence="1 4">Belongs to the bacterial flagellin family.</text>
</comment>
<evidence type="ECO:0000256" key="4">
    <source>
        <dbReference type="RuleBase" id="RU362073"/>
    </source>
</evidence>
<evidence type="ECO:0000313" key="8">
    <source>
        <dbReference type="Proteomes" id="UP000183995"/>
    </source>
</evidence>
<dbReference type="Pfam" id="PF00669">
    <property type="entry name" value="Flagellin_N"/>
    <property type="match status" value="1"/>
</dbReference>
<reference evidence="7 8" key="1">
    <citation type="submission" date="2016-11" db="EMBL/GenBank/DDBJ databases">
        <authorList>
            <person name="Jaros S."/>
            <person name="Januszkiewicz K."/>
            <person name="Wedrychowicz H."/>
        </authorList>
    </citation>
    <scope>NUCLEOTIDE SEQUENCE [LARGE SCALE GENOMIC DNA]</scope>
    <source>
        <strain evidence="7 8">DSM 10068</strain>
    </source>
</reference>
<evidence type="ECO:0000256" key="3">
    <source>
        <dbReference type="ARBA" id="ARBA00023143"/>
    </source>
</evidence>
<dbReference type="Gene3D" id="6.10.10.10">
    <property type="entry name" value="Flagellar export chaperone, C-terminal domain"/>
    <property type="match status" value="1"/>
</dbReference>
<dbReference type="InterPro" id="IPR001029">
    <property type="entry name" value="Flagellin_N"/>
</dbReference>
<sequence length="664" mass="67569">MRINTNLTAMNTFTQYTKNQNKISSAVAKLSSGYAINSAADNAAGLAISEKMRAQIRGLDKANSNAQDAISLVQTAEGALDSSTQILQRMRELAVQSSNDTNNDDIDRTALQDEFTQLQVELNNISSGTTFNKKNLLDGSLGASTTNIGNVSLANSSMAISAGNVSAGNYGFNISVKQETAAISAKTGTTTVSFGTKASSTFTAATTTAPAKAGAIYNGNYTLSTTDNKDGTLTVNAKGDNGQIFTATVSKEALTAVSSNFAAGSSDTIALNFESSDGAADGFTASLTLGSAASTSTNGLIALSDAINNTTISVDGGVDAQAATYGVYASVTGGQSVKLHAGDSSVTFSNGITVGFDKLAATDAAVGLNTTSIAAVTDSGVTVATGTATFDVDLNDVVADYNAGDLKTYTVNIGSNTFSYTTTGKEADANAVRDALGTAIGTNGSLTFNSTDTTPVSATFASNYDDGTGVLTYTATTTGTGFDDVTTSATVTAASLSTGLLNKTGSADNITDVTSGPVVKTDTTSFTVSKAANAGLTFQVGANEGDEMSINIEKMDAQSLGVNSAKIDTQDAAKAAISTVDSAINAVSSQRATLGAIQNRLDYKIDNLNTSSTNLTSAESQIRDVDMAKEMTEFTNANILSQAATAMLAQANSLPQSVLSLIGK</sequence>
<evidence type="ECO:0000256" key="1">
    <source>
        <dbReference type="ARBA" id="ARBA00005709"/>
    </source>
</evidence>
<dbReference type="Gene3D" id="1.20.1330.10">
    <property type="entry name" value="f41 fragment of flagellin, N-terminal domain"/>
    <property type="match status" value="2"/>
</dbReference>
<comment type="subcellular location">
    <subcellularLocation>
        <location evidence="4">Secreted</location>
    </subcellularLocation>
    <subcellularLocation>
        <location evidence="4">Bacterial flagellum</location>
    </subcellularLocation>
</comment>
<dbReference type="Pfam" id="PF00700">
    <property type="entry name" value="Flagellin_C"/>
    <property type="match status" value="1"/>
</dbReference>
<dbReference type="GO" id="GO:0005198">
    <property type="term" value="F:structural molecule activity"/>
    <property type="evidence" value="ECO:0007669"/>
    <property type="project" value="UniProtKB-UniRule"/>
</dbReference>
<dbReference type="PANTHER" id="PTHR42792">
    <property type="entry name" value="FLAGELLIN"/>
    <property type="match status" value="1"/>
</dbReference>
<feature type="domain" description="Flagellin C-terminal" evidence="6">
    <location>
        <begin position="578"/>
        <end position="662"/>
    </location>
</feature>
<dbReference type="Proteomes" id="UP000183995">
    <property type="component" value="Unassembled WGS sequence"/>
</dbReference>
<keyword evidence="4" id="KW-0964">Secreted</keyword>
<feature type="domain" description="Flagellin N-terminal" evidence="5">
    <location>
        <begin position="3"/>
        <end position="140"/>
    </location>
</feature>
<accession>A0A1M5W8G0</accession>
<dbReference type="InterPro" id="IPR046358">
    <property type="entry name" value="Flagellin_C"/>
</dbReference>
<evidence type="ECO:0000256" key="2">
    <source>
        <dbReference type="ARBA" id="ARBA00020110"/>
    </source>
</evidence>
<dbReference type="EMBL" id="FQXV01000003">
    <property type="protein sequence ID" value="SHH83869.1"/>
    <property type="molecule type" value="Genomic_DNA"/>
</dbReference>
<comment type="function">
    <text evidence="4">Flagellin is the subunit protein which polymerizes to form the filaments of bacterial flagella.</text>
</comment>
<keyword evidence="8" id="KW-1185">Reference proteome</keyword>
<dbReference type="GO" id="GO:0009288">
    <property type="term" value="C:bacterial-type flagellum"/>
    <property type="evidence" value="ECO:0007669"/>
    <property type="project" value="UniProtKB-SubCell"/>
</dbReference>
<dbReference type="GO" id="GO:0005576">
    <property type="term" value="C:extracellular region"/>
    <property type="evidence" value="ECO:0007669"/>
    <property type="project" value="UniProtKB-SubCell"/>
</dbReference>
<keyword evidence="7" id="KW-0966">Cell projection</keyword>
<dbReference type="RefSeq" id="WP_073076683.1">
    <property type="nucleotide sequence ID" value="NZ_FQXV01000003.1"/>
</dbReference>
<evidence type="ECO:0000313" key="7">
    <source>
        <dbReference type="EMBL" id="SHH83869.1"/>
    </source>
</evidence>
<evidence type="ECO:0000259" key="6">
    <source>
        <dbReference type="Pfam" id="PF00700"/>
    </source>
</evidence>
<dbReference type="PANTHER" id="PTHR42792:SF2">
    <property type="entry name" value="FLAGELLIN"/>
    <property type="match status" value="1"/>
</dbReference>
<keyword evidence="3 4" id="KW-0975">Bacterial flagellum</keyword>